<feature type="binding site" evidence="2">
    <location>
        <position position="219"/>
    </location>
    <ligand>
        <name>ATP</name>
        <dbReference type="ChEBI" id="CHEBI:30616"/>
    </ligand>
</feature>
<dbReference type="PANTHER" id="PTHR30270:SF0">
    <property type="entry name" value="THIAMINE-MONOPHOSPHATE KINASE"/>
    <property type="match status" value="1"/>
</dbReference>
<comment type="function">
    <text evidence="2">Catalyzes the ATP-dependent phosphorylation of thiamine-monophosphate (TMP) to form thiamine-pyrophosphate (TPP), the active form of vitamin B1.</text>
</comment>
<feature type="binding site" evidence="2">
    <location>
        <begin position="129"/>
        <end position="130"/>
    </location>
    <ligand>
        <name>ATP</name>
        <dbReference type="ChEBI" id="CHEBI:30616"/>
    </ligand>
</feature>
<keyword evidence="2 5" id="KW-0418">Kinase</keyword>
<organism evidence="5 6">
    <name type="scientific">Microbulbifer celer</name>
    <dbReference type="NCBI Taxonomy" id="435905"/>
    <lineage>
        <taxon>Bacteria</taxon>
        <taxon>Pseudomonadati</taxon>
        <taxon>Pseudomonadota</taxon>
        <taxon>Gammaproteobacteria</taxon>
        <taxon>Cellvibrionales</taxon>
        <taxon>Microbulbiferaceae</taxon>
        <taxon>Microbulbifer</taxon>
    </lineage>
</organism>
<feature type="binding site" evidence="2">
    <location>
        <position position="83"/>
    </location>
    <ligand>
        <name>Mg(2+)</name>
        <dbReference type="ChEBI" id="CHEBI:18420"/>
        <label>3</label>
    </ligand>
</feature>
<feature type="domain" description="PurM-like N-terminal" evidence="3">
    <location>
        <begin position="36"/>
        <end position="145"/>
    </location>
</feature>
<dbReference type="SUPFAM" id="SSF56042">
    <property type="entry name" value="PurM C-terminal domain-like"/>
    <property type="match status" value="1"/>
</dbReference>
<dbReference type="InterPro" id="IPR036676">
    <property type="entry name" value="PurM-like_C_sf"/>
</dbReference>
<keyword evidence="2" id="KW-0547">Nucleotide-binding</keyword>
<dbReference type="Gene3D" id="3.90.650.10">
    <property type="entry name" value="PurM-like C-terminal domain"/>
    <property type="match status" value="1"/>
</dbReference>
<dbReference type="PANTHER" id="PTHR30270">
    <property type="entry name" value="THIAMINE-MONOPHOSPHATE KINASE"/>
    <property type="match status" value="1"/>
</dbReference>
<feature type="binding site" evidence="2">
    <location>
        <position position="55"/>
    </location>
    <ligand>
        <name>Mg(2+)</name>
        <dbReference type="ChEBI" id="CHEBI:18420"/>
        <label>1</label>
    </ligand>
</feature>
<dbReference type="PIRSF" id="PIRSF005303">
    <property type="entry name" value="Thiam_monoph_kin"/>
    <property type="match status" value="1"/>
</dbReference>
<keyword evidence="2" id="KW-0479">Metal-binding</keyword>
<feature type="binding site" evidence="2">
    <location>
        <position position="55"/>
    </location>
    <ligand>
        <name>Mg(2+)</name>
        <dbReference type="ChEBI" id="CHEBI:18420"/>
        <label>2</label>
    </ligand>
</feature>
<feature type="binding site" evidence="2">
    <location>
        <position position="275"/>
    </location>
    <ligand>
        <name>substrate</name>
    </ligand>
</feature>
<name>A0ABW3UDG5_9GAMM</name>
<dbReference type="NCBIfam" id="TIGR01379">
    <property type="entry name" value="thiL"/>
    <property type="match status" value="1"/>
</dbReference>
<reference evidence="6" key="1">
    <citation type="journal article" date="2019" name="Int. J. Syst. Evol. Microbiol.">
        <title>The Global Catalogue of Microorganisms (GCM) 10K type strain sequencing project: providing services to taxonomists for standard genome sequencing and annotation.</title>
        <authorList>
            <consortium name="The Broad Institute Genomics Platform"/>
            <consortium name="The Broad Institute Genome Sequencing Center for Infectious Disease"/>
            <person name="Wu L."/>
            <person name="Ma J."/>
        </authorList>
    </citation>
    <scope>NUCLEOTIDE SEQUENCE [LARGE SCALE GENOMIC DNA]</scope>
    <source>
        <strain evidence="6">CCUG 54356</strain>
    </source>
</reference>
<dbReference type="InterPro" id="IPR036921">
    <property type="entry name" value="PurM-like_N_sf"/>
</dbReference>
<dbReference type="Gene3D" id="3.30.1330.10">
    <property type="entry name" value="PurM-like, N-terminal domain"/>
    <property type="match status" value="1"/>
</dbReference>
<accession>A0ABW3UDG5</accession>
<feature type="binding site" evidence="2">
    <location>
        <position position="152"/>
    </location>
    <ligand>
        <name>ATP</name>
        <dbReference type="ChEBI" id="CHEBI:30616"/>
    </ligand>
</feature>
<gene>
    <name evidence="2 5" type="primary">thiL</name>
    <name evidence="5" type="ORF">ACFQ2X_12745</name>
</gene>
<evidence type="ECO:0000256" key="2">
    <source>
        <dbReference type="HAMAP-Rule" id="MF_02128"/>
    </source>
</evidence>
<comment type="similarity">
    <text evidence="2">Belongs to the thiamine-monophosphate kinase family.</text>
</comment>
<dbReference type="EC" id="2.7.4.16" evidence="2"/>
<comment type="caution">
    <text evidence="2">Lacks conserved residue(s) required for the propagation of feature annotation.</text>
</comment>
<evidence type="ECO:0000256" key="1">
    <source>
        <dbReference type="ARBA" id="ARBA00022977"/>
    </source>
</evidence>
<evidence type="ECO:0000259" key="4">
    <source>
        <dbReference type="Pfam" id="PF02769"/>
    </source>
</evidence>
<dbReference type="Proteomes" id="UP001597264">
    <property type="component" value="Unassembled WGS sequence"/>
</dbReference>
<dbReference type="GO" id="GO:0009030">
    <property type="term" value="F:thiamine-phosphate kinase activity"/>
    <property type="evidence" value="ECO:0007669"/>
    <property type="project" value="UniProtKB-EC"/>
</dbReference>
<keyword evidence="2" id="KW-0067">ATP-binding</keyword>
<keyword evidence="6" id="KW-1185">Reference proteome</keyword>
<dbReference type="CDD" id="cd02194">
    <property type="entry name" value="ThiL"/>
    <property type="match status" value="1"/>
</dbReference>
<feature type="binding site" evidence="2">
    <location>
        <position position="220"/>
    </location>
    <ligand>
        <name>Mg(2+)</name>
        <dbReference type="ChEBI" id="CHEBI:18420"/>
        <label>5</label>
    </ligand>
</feature>
<dbReference type="InterPro" id="IPR010918">
    <property type="entry name" value="PurM-like_C_dom"/>
</dbReference>
<sequence>MSGPGEFELIREYFASRIQAGEPGSGAARSVELGIGDDCALLNPPAGKMLATSVDTLVADVHFPADADPYKIASRALRVNLSDLAAMNATPLWFTLALTLPENSAEWLEPFARGLADTARQHGITLVGGDTTKGPLSITIQVTGTCERPLRRDGAGAGDHIFVSGPLGAATAALPIVTGKEPVSNEQRQQADAAYYFPEPQFEIAHLIGDYASAALDISDGLLGDLGHICEASDLGAELTTEQVPVAALVETMLRKQGEEDMPTRALETALTGGDDYQLCFTVPEQHLQAVFDTGAAHGLPITAIGRMTAEKGIRLLRSGSPWQPEHTGYRHF</sequence>
<feature type="binding site" evidence="2">
    <location>
        <position position="62"/>
    </location>
    <ligand>
        <name>substrate</name>
    </ligand>
</feature>
<dbReference type="EMBL" id="JBHTLR010000014">
    <property type="protein sequence ID" value="MFD1217474.1"/>
    <property type="molecule type" value="Genomic_DNA"/>
</dbReference>
<feature type="binding site" evidence="2">
    <location>
        <position position="53"/>
    </location>
    <ligand>
        <name>Mg(2+)</name>
        <dbReference type="ChEBI" id="CHEBI:18420"/>
        <label>4</label>
    </ligand>
</feature>
<dbReference type="Pfam" id="PF02769">
    <property type="entry name" value="AIRS_C"/>
    <property type="match status" value="1"/>
</dbReference>
<dbReference type="SUPFAM" id="SSF55326">
    <property type="entry name" value="PurM N-terminal domain-like"/>
    <property type="match status" value="1"/>
</dbReference>
<dbReference type="Pfam" id="PF00586">
    <property type="entry name" value="AIRS"/>
    <property type="match status" value="1"/>
</dbReference>
<feature type="binding site" evidence="2">
    <location>
        <position position="130"/>
    </location>
    <ligand>
        <name>Mg(2+)</name>
        <dbReference type="ChEBI" id="CHEBI:18420"/>
        <label>1</label>
    </ligand>
</feature>
<comment type="caution">
    <text evidence="5">The sequence shown here is derived from an EMBL/GenBank/DDBJ whole genome shotgun (WGS) entry which is preliminary data.</text>
</comment>
<feature type="binding site" evidence="2">
    <location>
        <position position="38"/>
    </location>
    <ligand>
        <name>Mg(2+)</name>
        <dbReference type="ChEBI" id="CHEBI:18420"/>
        <label>3</label>
    </ligand>
</feature>
<feature type="binding site" evidence="2">
    <location>
        <position position="330"/>
    </location>
    <ligand>
        <name>substrate</name>
    </ligand>
</feature>
<comment type="catalytic activity">
    <reaction evidence="2">
        <text>thiamine phosphate + ATP = thiamine diphosphate + ADP</text>
        <dbReference type="Rhea" id="RHEA:15913"/>
        <dbReference type="ChEBI" id="CHEBI:30616"/>
        <dbReference type="ChEBI" id="CHEBI:37575"/>
        <dbReference type="ChEBI" id="CHEBI:58937"/>
        <dbReference type="ChEBI" id="CHEBI:456216"/>
        <dbReference type="EC" id="2.7.4.16"/>
    </reaction>
</comment>
<feature type="domain" description="PurM-like C-terminal" evidence="4">
    <location>
        <begin position="157"/>
        <end position="316"/>
    </location>
</feature>
<keyword evidence="2" id="KW-0460">Magnesium</keyword>
<evidence type="ECO:0000313" key="5">
    <source>
        <dbReference type="EMBL" id="MFD1217474.1"/>
    </source>
</evidence>
<dbReference type="InterPro" id="IPR006283">
    <property type="entry name" value="ThiL-like"/>
</dbReference>
<feature type="binding site" evidence="2">
    <location>
        <position position="217"/>
    </location>
    <ligand>
        <name>Mg(2+)</name>
        <dbReference type="ChEBI" id="CHEBI:18420"/>
        <label>3</label>
    </ligand>
</feature>
<proteinExistence type="inferred from homology"/>
<evidence type="ECO:0000313" key="6">
    <source>
        <dbReference type="Proteomes" id="UP001597264"/>
    </source>
</evidence>
<protein>
    <recommendedName>
        <fullName evidence="2">Thiamine-monophosphate kinase</fullName>
        <shortName evidence="2">TMP kinase</shortName>
        <shortName evidence="2">Thiamine-phosphate kinase</shortName>
        <ecNumber evidence="2">2.7.4.16</ecNumber>
    </recommendedName>
</protein>
<dbReference type="HAMAP" id="MF_02128">
    <property type="entry name" value="TMP_kinase"/>
    <property type="match status" value="1"/>
</dbReference>
<feature type="binding site" evidence="2">
    <location>
        <position position="83"/>
    </location>
    <ligand>
        <name>Mg(2+)</name>
        <dbReference type="ChEBI" id="CHEBI:18420"/>
        <label>2</label>
    </ligand>
</feature>
<feature type="binding site" evidence="2">
    <location>
        <position position="38"/>
    </location>
    <ligand>
        <name>Mg(2+)</name>
        <dbReference type="ChEBI" id="CHEBI:18420"/>
        <label>4</label>
    </ligand>
</feature>
<dbReference type="RefSeq" id="WP_230437506.1">
    <property type="nucleotide sequence ID" value="NZ_CP087715.1"/>
</dbReference>
<feature type="binding site" evidence="2">
    <location>
        <position position="83"/>
    </location>
    <ligand>
        <name>Mg(2+)</name>
        <dbReference type="ChEBI" id="CHEBI:18420"/>
        <label>4</label>
    </ligand>
</feature>
<comment type="pathway">
    <text evidence="2">Cofactor biosynthesis; thiamine diphosphate biosynthesis; thiamine diphosphate from thiamine phosphate: step 1/1.</text>
</comment>
<keyword evidence="2 5" id="KW-0808">Transferase</keyword>
<comment type="miscellaneous">
    <text evidence="2">Reaction mechanism of ThiL seems to utilize a direct, inline transfer of the gamma-phosphate of ATP to TMP rather than a phosphorylated enzyme intermediate.</text>
</comment>
<keyword evidence="1 2" id="KW-0784">Thiamine biosynthesis</keyword>
<dbReference type="InterPro" id="IPR016188">
    <property type="entry name" value="PurM-like_N"/>
</dbReference>
<evidence type="ECO:0000259" key="3">
    <source>
        <dbReference type="Pfam" id="PF00586"/>
    </source>
</evidence>